<accession>A0A9N7TZN1</accession>
<keyword evidence="1" id="KW-1133">Transmembrane helix</keyword>
<evidence type="ECO:0000256" key="1">
    <source>
        <dbReference type="SAM" id="Phobius"/>
    </source>
</evidence>
<gene>
    <name evidence="2" type="ORF">PLEPLA_LOCUS8458</name>
</gene>
<dbReference type="Proteomes" id="UP001153269">
    <property type="component" value="Unassembled WGS sequence"/>
</dbReference>
<protein>
    <submittedName>
        <fullName evidence="2">Uncharacterized protein</fullName>
    </submittedName>
</protein>
<feature type="transmembrane region" description="Helical" evidence="1">
    <location>
        <begin position="50"/>
        <end position="70"/>
    </location>
</feature>
<keyword evidence="1" id="KW-0812">Transmembrane</keyword>
<evidence type="ECO:0000313" key="2">
    <source>
        <dbReference type="EMBL" id="CAB1420583.1"/>
    </source>
</evidence>
<proteinExistence type="predicted"/>
<dbReference type="AlphaFoldDB" id="A0A9N7TZN1"/>
<keyword evidence="1" id="KW-0472">Membrane</keyword>
<dbReference type="EMBL" id="CADEAL010000466">
    <property type="protein sequence ID" value="CAB1420583.1"/>
    <property type="molecule type" value="Genomic_DNA"/>
</dbReference>
<sequence length="126" mass="13749">MARQGISLGGGKRDYPLTSLENNPAQLLQGISHRNSPTKSSTPGKGGKCVIIIIIIIIIINPIIMIILIMTGDEAVRPLRGARIHSHTCLRATVWSVSNRKTPALLSSNHMKLRIFSYLLSPMLAL</sequence>
<keyword evidence="3" id="KW-1185">Reference proteome</keyword>
<name>A0A9N7TZN1_PLEPL</name>
<comment type="caution">
    <text evidence="2">The sequence shown here is derived from an EMBL/GenBank/DDBJ whole genome shotgun (WGS) entry which is preliminary data.</text>
</comment>
<reference evidence="2" key="1">
    <citation type="submission" date="2020-03" db="EMBL/GenBank/DDBJ databases">
        <authorList>
            <person name="Weist P."/>
        </authorList>
    </citation>
    <scope>NUCLEOTIDE SEQUENCE</scope>
</reference>
<evidence type="ECO:0000313" key="3">
    <source>
        <dbReference type="Proteomes" id="UP001153269"/>
    </source>
</evidence>
<organism evidence="2 3">
    <name type="scientific">Pleuronectes platessa</name>
    <name type="common">European plaice</name>
    <dbReference type="NCBI Taxonomy" id="8262"/>
    <lineage>
        <taxon>Eukaryota</taxon>
        <taxon>Metazoa</taxon>
        <taxon>Chordata</taxon>
        <taxon>Craniata</taxon>
        <taxon>Vertebrata</taxon>
        <taxon>Euteleostomi</taxon>
        <taxon>Actinopterygii</taxon>
        <taxon>Neopterygii</taxon>
        <taxon>Teleostei</taxon>
        <taxon>Neoteleostei</taxon>
        <taxon>Acanthomorphata</taxon>
        <taxon>Carangaria</taxon>
        <taxon>Pleuronectiformes</taxon>
        <taxon>Pleuronectoidei</taxon>
        <taxon>Pleuronectidae</taxon>
        <taxon>Pleuronectes</taxon>
    </lineage>
</organism>